<reference evidence="2" key="2">
    <citation type="journal article" date="2017" name="Nat. Plants">
        <title>The Aegilops tauschii genome reveals multiple impacts of transposons.</title>
        <authorList>
            <person name="Zhao G."/>
            <person name="Zou C."/>
            <person name="Li K."/>
            <person name="Wang K."/>
            <person name="Li T."/>
            <person name="Gao L."/>
            <person name="Zhang X."/>
            <person name="Wang H."/>
            <person name="Yang Z."/>
            <person name="Liu X."/>
            <person name="Jiang W."/>
            <person name="Mao L."/>
            <person name="Kong X."/>
            <person name="Jiao Y."/>
            <person name="Jia J."/>
        </authorList>
    </citation>
    <scope>NUCLEOTIDE SEQUENCE [LARGE SCALE GENOMIC DNA]</scope>
    <source>
        <strain evidence="2">cv. AL8/78</strain>
    </source>
</reference>
<keyword evidence="2" id="KW-1185">Reference proteome</keyword>
<organism evidence="1 2">
    <name type="scientific">Aegilops tauschii subsp. strangulata</name>
    <name type="common">Goatgrass</name>
    <dbReference type="NCBI Taxonomy" id="200361"/>
    <lineage>
        <taxon>Eukaryota</taxon>
        <taxon>Viridiplantae</taxon>
        <taxon>Streptophyta</taxon>
        <taxon>Embryophyta</taxon>
        <taxon>Tracheophyta</taxon>
        <taxon>Spermatophyta</taxon>
        <taxon>Magnoliopsida</taxon>
        <taxon>Liliopsida</taxon>
        <taxon>Poales</taxon>
        <taxon>Poaceae</taxon>
        <taxon>BOP clade</taxon>
        <taxon>Pooideae</taxon>
        <taxon>Triticodae</taxon>
        <taxon>Triticeae</taxon>
        <taxon>Triticinae</taxon>
        <taxon>Aegilops</taxon>
    </lineage>
</organism>
<evidence type="ECO:0000313" key="1">
    <source>
        <dbReference type="EnsemblPlants" id="AET2Gv21239900.8"/>
    </source>
</evidence>
<accession>A0A453DH83</accession>
<reference evidence="1" key="4">
    <citation type="submission" date="2019-03" db="UniProtKB">
        <authorList>
            <consortium name="EnsemblPlants"/>
        </authorList>
    </citation>
    <scope>IDENTIFICATION</scope>
</reference>
<protein>
    <submittedName>
        <fullName evidence="1">Uncharacterized protein</fullName>
    </submittedName>
</protein>
<evidence type="ECO:0000313" key="2">
    <source>
        <dbReference type="Proteomes" id="UP000015105"/>
    </source>
</evidence>
<reference evidence="2" key="1">
    <citation type="journal article" date="2014" name="Science">
        <title>Ancient hybridizations among the ancestral genomes of bread wheat.</title>
        <authorList>
            <consortium name="International Wheat Genome Sequencing Consortium,"/>
            <person name="Marcussen T."/>
            <person name="Sandve S.R."/>
            <person name="Heier L."/>
            <person name="Spannagl M."/>
            <person name="Pfeifer M."/>
            <person name="Jakobsen K.S."/>
            <person name="Wulff B.B."/>
            <person name="Steuernagel B."/>
            <person name="Mayer K.F."/>
            <person name="Olsen O.A."/>
        </authorList>
    </citation>
    <scope>NUCLEOTIDE SEQUENCE [LARGE SCALE GENOMIC DNA]</scope>
    <source>
        <strain evidence="2">cv. AL8/78</strain>
    </source>
</reference>
<dbReference type="Proteomes" id="UP000015105">
    <property type="component" value="Chromosome 2D"/>
</dbReference>
<name>A0A453DH83_AEGTS</name>
<reference evidence="1" key="5">
    <citation type="journal article" date="2021" name="G3 (Bethesda)">
        <title>Aegilops tauschii genome assembly Aet v5.0 features greater sequence contiguity and improved annotation.</title>
        <authorList>
            <person name="Wang L."/>
            <person name="Zhu T."/>
            <person name="Rodriguez J.C."/>
            <person name="Deal K.R."/>
            <person name="Dubcovsky J."/>
            <person name="McGuire P.E."/>
            <person name="Lux T."/>
            <person name="Spannagl M."/>
            <person name="Mayer K.F.X."/>
            <person name="Baldrich P."/>
            <person name="Meyers B.C."/>
            <person name="Huo N."/>
            <person name="Gu Y.Q."/>
            <person name="Zhou H."/>
            <person name="Devos K.M."/>
            <person name="Bennetzen J.L."/>
            <person name="Unver T."/>
            <person name="Budak H."/>
            <person name="Gulick P.J."/>
            <person name="Galiba G."/>
            <person name="Kalapos B."/>
            <person name="Nelson D.R."/>
            <person name="Li P."/>
            <person name="You F.M."/>
            <person name="Luo M.C."/>
            <person name="Dvorak J."/>
        </authorList>
    </citation>
    <scope>NUCLEOTIDE SEQUENCE [LARGE SCALE GENOMIC DNA]</scope>
    <source>
        <strain evidence="1">cv. AL8/78</strain>
    </source>
</reference>
<sequence>GNESELGDIHVSAREGAIDDVKKHLAAGVQINIRGLFIFWCQTAKRELRCTGLWTVVI</sequence>
<dbReference type="Gramene" id="AET2Gv21239900.8">
    <property type="protein sequence ID" value="AET2Gv21239900.8"/>
    <property type="gene ID" value="AET2Gv21239900"/>
</dbReference>
<dbReference type="EnsemblPlants" id="AET2Gv21239900.8">
    <property type="protein sequence ID" value="AET2Gv21239900.8"/>
    <property type="gene ID" value="AET2Gv21239900"/>
</dbReference>
<dbReference type="AlphaFoldDB" id="A0A453DH83"/>
<reference evidence="1" key="3">
    <citation type="journal article" date="2017" name="Nature">
        <title>Genome sequence of the progenitor of the wheat D genome Aegilops tauschii.</title>
        <authorList>
            <person name="Luo M.C."/>
            <person name="Gu Y.Q."/>
            <person name="Puiu D."/>
            <person name="Wang H."/>
            <person name="Twardziok S.O."/>
            <person name="Deal K.R."/>
            <person name="Huo N."/>
            <person name="Zhu T."/>
            <person name="Wang L."/>
            <person name="Wang Y."/>
            <person name="McGuire P.E."/>
            <person name="Liu S."/>
            <person name="Long H."/>
            <person name="Ramasamy R.K."/>
            <person name="Rodriguez J.C."/>
            <person name="Van S.L."/>
            <person name="Yuan L."/>
            <person name="Wang Z."/>
            <person name="Xia Z."/>
            <person name="Xiao L."/>
            <person name="Anderson O.D."/>
            <person name="Ouyang S."/>
            <person name="Liang Y."/>
            <person name="Zimin A.V."/>
            <person name="Pertea G."/>
            <person name="Qi P."/>
            <person name="Bennetzen J.L."/>
            <person name="Dai X."/>
            <person name="Dawson M.W."/>
            <person name="Muller H.G."/>
            <person name="Kugler K."/>
            <person name="Rivarola-Duarte L."/>
            <person name="Spannagl M."/>
            <person name="Mayer K.F.X."/>
            <person name="Lu F.H."/>
            <person name="Bevan M.W."/>
            <person name="Leroy P."/>
            <person name="Li P."/>
            <person name="You F.M."/>
            <person name="Sun Q."/>
            <person name="Liu Z."/>
            <person name="Lyons E."/>
            <person name="Wicker T."/>
            <person name="Salzberg S.L."/>
            <person name="Devos K.M."/>
            <person name="Dvorak J."/>
        </authorList>
    </citation>
    <scope>NUCLEOTIDE SEQUENCE [LARGE SCALE GENOMIC DNA]</scope>
    <source>
        <strain evidence="1">cv. AL8/78</strain>
    </source>
</reference>
<proteinExistence type="predicted"/>